<accession>A0A506QP30</accession>
<evidence type="ECO:0000313" key="1">
    <source>
        <dbReference type="EMBL" id="TPV47982.1"/>
    </source>
</evidence>
<feature type="non-terminal residue" evidence="1">
    <location>
        <position position="109"/>
    </location>
</feature>
<evidence type="ECO:0000313" key="2">
    <source>
        <dbReference type="Proteomes" id="UP000317747"/>
    </source>
</evidence>
<name>A0A506QP30_9GAMM</name>
<dbReference type="AlphaFoldDB" id="A0A506QP30"/>
<dbReference type="EMBL" id="VHJA01000024">
    <property type="protein sequence ID" value="TPV47982.1"/>
    <property type="molecule type" value="Genomic_DNA"/>
</dbReference>
<sequence>MATRTDFIILNTKLDKYFKILCGYTGFSNYGVLSESQKRRFGFYLFIMENVCDVDSNEDELIESIIDTDFNKVFFNEHVNDFGMDVVYINEEKRQVKLFNFKYKERFNV</sequence>
<organism evidence="1 2">
    <name type="scientific">Pantoea deleyi</name>
    <dbReference type="NCBI Taxonomy" id="470932"/>
    <lineage>
        <taxon>Bacteria</taxon>
        <taxon>Pseudomonadati</taxon>
        <taxon>Pseudomonadota</taxon>
        <taxon>Gammaproteobacteria</taxon>
        <taxon>Enterobacterales</taxon>
        <taxon>Erwiniaceae</taxon>
        <taxon>Pantoea</taxon>
    </lineage>
</organism>
<keyword evidence="2" id="KW-1185">Reference proteome</keyword>
<comment type="caution">
    <text evidence="1">The sequence shown here is derived from an EMBL/GenBank/DDBJ whole genome shotgun (WGS) entry which is preliminary data.</text>
</comment>
<proteinExistence type="predicted"/>
<reference evidence="1 2" key="1">
    <citation type="submission" date="2019-06" db="EMBL/GenBank/DDBJ databases">
        <title>Taxogenomics and systematics of the genus Pantoea.</title>
        <authorList>
            <person name="Tambong J.T."/>
        </authorList>
    </citation>
    <scope>NUCLEOTIDE SEQUENCE [LARGE SCALE GENOMIC DNA]</scope>
    <source>
        <strain evidence="1 2">LMG 24200</strain>
    </source>
</reference>
<gene>
    <name evidence="1" type="ORF">FJW01_02935</name>
</gene>
<protein>
    <submittedName>
        <fullName evidence="1">Uncharacterized protein</fullName>
    </submittedName>
</protein>
<dbReference type="Proteomes" id="UP000317747">
    <property type="component" value="Unassembled WGS sequence"/>
</dbReference>